<keyword evidence="2 4" id="KW-0694">RNA-binding</keyword>
<dbReference type="InterPro" id="IPR000504">
    <property type="entry name" value="RRM_dom"/>
</dbReference>
<dbReference type="GO" id="GO:0005634">
    <property type="term" value="C:nucleus"/>
    <property type="evidence" value="ECO:0007669"/>
    <property type="project" value="UniProtKB-SubCell"/>
</dbReference>
<accession>A0A9N9L6K6</accession>
<evidence type="ECO:0000256" key="2">
    <source>
        <dbReference type="ARBA" id="ARBA00022884"/>
    </source>
</evidence>
<dbReference type="InterPro" id="IPR036388">
    <property type="entry name" value="WH-like_DNA-bd_sf"/>
</dbReference>
<dbReference type="Gene3D" id="1.10.10.10">
    <property type="entry name" value="Winged helix-like DNA-binding domain superfamily/Winged helix DNA-binding domain"/>
    <property type="match status" value="1"/>
</dbReference>
<sequence length="442" mass="49387">MSDLSVDTTAPEAATTSPTKDQTVQPEPVGATDKEVTMNEAEKKTVEDAPIDSEAKVEKDGEAATLKKHEGSNHQHAKRENHSKYDPSVLSQDDDPKKICAQVEFYFSDSNLPQDKNLWTLTDGTSNKPVPIKEIHKFGRMRRFQPYEAVVTALRGSKYLDVVGFEGEEGIQRKAPYDPSTRFSSGVEARSVYAKGFGDEEPSSQFDIEAFFAPYGPTRAVRLRRSAEDKLFKGSVFVEFQDEETAQKFMELDPKPLWKGKEELKYMTKAAYCEMKIEDIRDGKVEPAVQRSFRGRGRGNRGGDRGGRGRGGFKDRRDDKNGDNDRAGDRDPNDWKKRREEHRASGFKNDRRGGRGRGRGGRGRGGRDHKNDRNRERDGDKDNNETKAEAKSEGNNDAAPVKTEQSSPNGKKRSRDEEGAPFEAPAPKKIDIKPEVTPAAAS</sequence>
<protein>
    <recommendedName>
        <fullName evidence="10">La domain-containing protein</fullName>
    </recommendedName>
</protein>
<dbReference type="PROSITE" id="PS50961">
    <property type="entry name" value="HTH_LA"/>
    <property type="match status" value="1"/>
</dbReference>
<dbReference type="PROSITE" id="PS50102">
    <property type="entry name" value="RRM"/>
    <property type="match status" value="1"/>
</dbReference>
<organism evidence="8 9">
    <name type="scientific">Hymenoscyphus fraxineus</name>
    <dbReference type="NCBI Taxonomy" id="746836"/>
    <lineage>
        <taxon>Eukaryota</taxon>
        <taxon>Fungi</taxon>
        <taxon>Dikarya</taxon>
        <taxon>Ascomycota</taxon>
        <taxon>Pezizomycotina</taxon>
        <taxon>Leotiomycetes</taxon>
        <taxon>Helotiales</taxon>
        <taxon>Helotiaceae</taxon>
        <taxon>Hymenoscyphus</taxon>
    </lineage>
</organism>
<evidence type="ECO:0000256" key="3">
    <source>
        <dbReference type="ARBA" id="ARBA00023242"/>
    </source>
</evidence>
<feature type="compositionally biased region" description="Basic and acidic residues" evidence="5">
    <location>
        <begin position="365"/>
        <end position="394"/>
    </location>
</feature>
<evidence type="ECO:0000313" key="8">
    <source>
        <dbReference type="EMBL" id="CAG8958472.1"/>
    </source>
</evidence>
<dbReference type="GO" id="GO:1990904">
    <property type="term" value="C:ribonucleoprotein complex"/>
    <property type="evidence" value="ECO:0007669"/>
    <property type="project" value="InterPro"/>
</dbReference>
<evidence type="ECO:0000313" key="9">
    <source>
        <dbReference type="Proteomes" id="UP000696280"/>
    </source>
</evidence>
<dbReference type="AlphaFoldDB" id="A0A9N9L6K6"/>
<dbReference type="Gene3D" id="3.30.70.330">
    <property type="match status" value="1"/>
</dbReference>
<feature type="compositionally biased region" description="Basic and acidic residues" evidence="5">
    <location>
        <begin position="301"/>
        <end position="353"/>
    </location>
</feature>
<dbReference type="GO" id="GO:0003729">
    <property type="term" value="F:mRNA binding"/>
    <property type="evidence" value="ECO:0007669"/>
    <property type="project" value="TreeGrafter"/>
</dbReference>
<evidence type="ECO:0000259" key="6">
    <source>
        <dbReference type="PROSITE" id="PS50102"/>
    </source>
</evidence>
<gene>
    <name evidence="8" type="ORF">HYFRA_00009786</name>
</gene>
<evidence type="ECO:0000259" key="7">
    <source>
        <dbReference type="PROSITE" id="PS50961"/>
    </source>
</evidence>
<dbReference type="PANTHER" id="PTHR22792:SF140">
    <property type="entry name" value="ACHILLES, ISOFORM A"/>
    <property type="match status" value="1"/>
</dbReference>
<dbReference type="CDD" id="cd12291">
    <property type="entry name" value="RRM1_La"/>
    <property type="match status" value="1"/>
</dbReference>
<evidence type="ECO:0008006" key="10">
    <source>
        <dbReference type="Google" id="ProtNLM"/>
    </source>
</evidence>
<evidence type="ECO:0000256" key="4">
    <source>
        <dbReference type="PROSITE-ProRule" id="PRU00332"/>
    </source>
</evidence>
<feature type="domain" description="HTH La-type RNA-binding" evidence="7">
    <location>
        <begin position="89"/>
        <end position="179"/>
    </location>
</feature>
<dbReference type="InterPro" id="IPR036390">
    <property type="entry name" value="WH_DNA-bd_sf"/>
</dbReference>
<dbReference type="GO" id="GO:0006396">
    <property type="term" value="P:RNA processing"/>
    <property type="evidence" value="ECO:0007669"/>
    <property type="project" value="InterPro"/>
</dbReference>
<dbReference type="SMART" id="SM00715">
    <property type="entry name" value="LA"/>
    <property type="match status" value="1"/>
</dbReference>
<feature type="domain" description="RRM" evidence="6">
    <location>
        <begin position="190"/>
        <end position="262"/>
    </location>
</feature>
<dbReference type="Proteomes" id="UP000696280">
    <property type="component" value="Unassembled WGS sequence"/>
</dbReference>
<dbReference type="InterPro" id="IPR035979">
    <property type="entry name" value="RBD_domain_sf"/>
</dbReference>
<dbReference type="InterPro" id="IPR045180">
    <property type="entry name" value="La_dom_prot"/>
</dbReference>
<feature type="compositionally biased region" description="Basic residues" evidence="5">
    <location>
        <begin position="354"/>
        <end position="364"/>
    </location>
</feature>
<dbReference type="PANTHER" id="PTHR22792">
    <property type="entry name" value="LUPUS LA PROTEIN-RELATED"/>
    <property type="match status" value="1"/>
</dbReference>
<comment type="subcellular location">
    <subcellularLocation>
        <location evidence="1">Nucleus</location>
    </subcellularLocation>
</comment>
<comment type="caution">
    <text evidence="8">The sequence shown here is derived from an EMBL/GenBank/DDBJ whole genome shotgun (WGS) entry which is preliminary data.</text>
</comment>
<dbReference type="SMART" id="SM00360">
    <property type="entry name" value="RRM"/>
    <property type="match status" value="1"/>
</dbReference>
<dbReference type="PRINTS" id="PR00302">
    <property type="entry name" value="LUPUSLA"/>
</dbReference>
<dbReference type="InterPro" id="IPR002344">
    <property type="entry name" value="Lupus_La"/>
</dbReference>
<dbReference type="OrthoDB" id="439993at2759"/>
<feature type="compositionally biased region" description="Basic and acidic residues" evidence="5">
    <location>
        <begin position="32"/>
        <end position="85"/>
    </location>
</feature>
<dbReference type="InterPro" id="IPR012677">
    <property type="entry name" value="Nucleotide-bd_a/b_plait_sf"/>
</dbReference>
<dbReference type="InterPro" id="IPR006630">
    <property type="entry name" value="La_HTH"/>
</dbReference>
<keyword evidence="3" id="KW-0539">Nucleus</keyword>
<name>A0A9N9L6K6_9HELO</name>
<reference evidence="8" key="1">
    <citation type="submission" date="2021-07" db="EMBL/GenBank/DDBJ databases">
        <authorList>
            <person name="Durling M."/>
        </authorList>
    </citation>
    <scope>NUCLEOTIDE SEQUENCE</scope>
</reference>
<feature type="region of interest" description="Disordered" evidence="5">
    <location>
        <begin position="288"/>
        <end position="442"/>
    </location>
</feature>
<dbReference type="Pfam" id="PF00076">
    <property type="entry name" value="RRM_1"/>
    <property type="match status" value="1"/>
</dbReference>
<proteinExistence type="predicted"/>
<dbReference type="Pfam" id="PF05383">
    <property type="entry name" value="La"/>
    <property type="match status" value="1"/>
</dbReference>
<evidence type="ECO:0000256" key="1">
    <source>
        <dbReference type="ARBA" id="ARBA00004123"/>
    </source>
</evidence>
<dbReference type="EMBL" id="CAJVRL010000083">
    <property type="protein sequence ID" value="CAG8958472.1"/>
    <property type="molecule type" value="Genomic_DNA"/>
</dbReference>
<dbReference type="SUPFAM" id="SSF46785">
    <property type="entry name" value="Winged helix' DNA-binding domain"/>
    <property type="match status" value="1"/>
</dbReference>
<feature type="region of interest" description="Disordered" evidence="5">
    <location>
        <begin position="1"/>
        <end position="94"/>
    </location>
</feature>
<keyword evidence="9" id="KW-1185">Reference proteome</keyword>
<dbReference type="SUPFAM" id="SSF54928">
    <property type="entry name" value="RNA-binding domain, RBD"/>
    <property type="match status" value="1"/>
</dbReference>
<feature type="compositionally biased region" description="Low complexity" evidence="5">
    <location>
        <begin position="8"/>
        <end position="19"/>
    </location>
</feature>
<evidence type="ECO:0000256" key="5">
    <source>
        <dbReference type="SAM" id="MobiDB-lite"/>
    </source>
</evidence>